<proteinExistence type="predicted"/>
<reference evidence="2" key="1">
    <citation type="submission" date="2018-07" db="EMBL/GenBank/DDBJ databases">
        <authorList>
            <person name="Quirk P.G."/>
            <person name="Krulwich T.A."/>
        </authorList>
    </citation>
    <scope>NUCLEOTIDE SEQUENCE</scope>
</reference>
<organism evidence="2">
    <name type="scientific">Culicoides sonorensis</name>
    <name type="common">Biting midge</name>
    <dbReference type="NCBI Taxonomy" id="179676"/>
    <lineage>
        <taxon>Eukaryota</taxon>
        <taxon>Metazoa</taxon>
        <taxon>Ecdysozoa</taxon>
        <taxon>Arthropoda</taxon>
        <taxon>Hexapoda</taxon>
        <taxon>Insecta</taxon>
        <taxon>Pterygota</taxon>
        <taxon>Neoptera</taxon>
        <taxon>Endopterygota</taxon>
        <taxon>Diptera</taxon>
        <taxon>Nematocera</taxon>
        <taxon>Chironomoidea</taxon>
        <taxon>Ceratopogonidae</taxon>
        <taxon>Ceratopogoninae</taxon>
        <taxon>Culicoides</taxon>
        <taxon>Monoculicoides</taxon>
    </lineage>
</organism>
<dbReference type="PANTHER" id="PTHR36694:SF11">
    <property type="entry name" value="LP21121P-RELATED"/>
    <property type="match status" value="1"/>
</dbReference>
<name>A0A336LSP2_CULSO</name>
<feature type="transmembrane region" description="Helical" evidence="1">
    <location>
        <begin position="77"/>
        <end position="98"/>
    </location>
</feature>
<sequence>MCMLERFFCFELQTAGVILGWFATTKSLLSLITATFGYSYIPGLVNQTIIVINNVTNQTDPDAGGYIETSTNVVEGLAVALIALMAIDFIASILLLYGTIQGNRLMLLPWLIENGFGLMYTILVTVILTLAVASNPDQNSPGASVFMGIILCIPLGFSIYCWSAVYSLYHWFAEVDTQRARLLGPMGGKAMHPAYQTYERV</sequence>
<dbReference type="InterPro" id="IPR031720">
    <property type="entry name" value="DUF4728"/>
</dbReference>
<dbReference type="Pfam" id="PF15860">
    <property type="entry name" value="DUF4728"/>
    <property type="match status" value="1"/>
</dbReference>
<accession>A0A336LSP2</accession>
<evidence type="ECO:0000313" key="2">
    <source>
        <dbReference type="EMBL" id="SSX20855.1"/>
    </source>
</evidence>
<dbReference type="EMBL" id="UFQT01000144">
    <property type="protein sequence ID" value="SSX20855.1"/>
    <property type="molecule type" value="Genomic_DNA"/>
</dbReference>
<feature type="transmembrane region" description="Helical" evidence="1">
    <location>
        <begin position="145"/>
        <end position="169"/>
    </location>
</feature>
<gene>
    <name evidence="2" type="primary">CSON002682</name>
</gene>
<dbReference type="VEuPathDB" id="VectorBase:CSON002682"/>
<dbReference type="PANTHER" id="PTHR36694">
    <property type="entry name" value="PASIFLORA 1, ISOFORM A-RELATED"/>
    <property type="match status" value="1"/>
</dbReference>
<protein>
    <submittedName>
        <fullName evidence="2">CSON002682 protein</fullName>
    </submittedName>
</protein>
<evidence type="ECO:0000256" key="1">
    <source>
        <dbReference type="SAM" id="Phobius"/>
    </source>
</evidence>
<feature type="transmembrane region" description="Helical" evidence="1">
    <location>
        <begin position="110"/>
        <end position="133"/>
    </location>
</feature>
<keyword evidence="1" id="KW-0472">Membrane</keyword>
<keyword evidence="1" id="KW-0812">Transmembrane</keyword>
<keyword evidence="1" id="KW-1133">Transmembrane helix</keyword>
<dbReference type="AlphaFoldDB" id="A0A336LSP2"/>